<evidence type="ECO:0000313" key="3">
    <source>
        <dbReference type="Proteomes" id="UP000645217"/>
    </source>
</evidence>
<reference evidence="2" key="2">
    <citation type="submission" date="2020-09" db="EMBL/GenBank/DDBJ databases">
        <authorList>
            <person name="Sun Q."/>
            <person name="Ohkuma M."/>
        </authorList>
    </citation>
    <scope>NUCLEOTIDE SEQUENCE</scope>
    <source>
        <strain evidence="2">JCM 13064</strain>
    </source>
</reference>
<protein>
    <recommendedName>
        <fullName evidence="4">DUF4012 domain-containing protein</fullName>
    </recommendedName>
</protein>
<organism evidence="2 3">
    <name type="scientific">Sphaerisporangium melleum</name>
    <dbReference type="NCBI Taxonomy" id="321316"/>
    <lineage>
        <taxon>Bacteria</taxon>
        <taxon>Bacillati</taxon>
        <taxon>Actinomycetota</taxon>
        <taxon>Actinomycetes</taxon>
        <taxon>Streptosporangiales</taxon>
        <taxon>Streptosporangiaceae</taxon>
        <taxon>Sphaerisporangium</taxon>
    </lineage>
</organism>
<dbReference type="AlphaFoldDB" id="A0A917VE15"/>
<evidence type="ECO:0000256" key="1">
    <source>
        <dbReference type="SAM" id="MobiDB-lite"/>
    </source>
</evidence>
<dbReference type="EMBL" id="BMNT01000003">
    <property type="protein sequence ID" value="GGK67541.1"/>
    <property type="molecule type" value="Genomic_DNA"/>
</dbReference>
<sequence length="587" mass="62560">MPASRRRRIVLAGSLTAVLVLVSSVAWSAHLALGVRDHLQATRDALVHLRAVMSARDLDRVTATITKARRHAAEARRLTAGPDWGLLTHLPVVGDGATTVRGLAESAGELTDVLAGVQRAGTSLFSSGERAPDDARQLLDGLAAVAPALDVATARLGRAHDRLSATPARTGAASVDQAREAVLTELVRLRRWVGGAADAAALIPPMLGNDGPRRYFLAFQTNAESRGTGGLVGAFGILSADHGRTRVTQLAANNDLPGSTRPVIDHGRAFRTRYGEGPLEVLSVSNLSPHFPYAAKTWTAMWQANGGPRLDGAIAVDPVALSYLLGLIGPVTLPGGEKVTAANVVDLTERAAYARYPDSAERKRFLISIARAVGEALPRSFAEPARLLPALKPMIEGRRLQIWSRHQAEQWRLAGTALGGVLPQDAGPYAALVLNNSAGGKLDYYLSRSLDYRLGPCRSGRRADSVQITLTNDVPVTRLPSYVTGRLDRLAEGKPVGSNLLWVSLYASVGAELRGASLDGAKAEIRADVERSHPVFSTLVELGPRQTRTLRLELSEPASAEPPRTPVQPLARPQRTRVSQDPQGCAP</sequence>
<gene>
    <name evidence="2" type="ORF">GCM10007964_08210</name>
</gene>
<comment type="caution">
    <text evidence="2">The sequence shown here is derived from an EMBL/GenBank/DDBJ whole genome shotgun (WGS) entry which is preliminary data.</text>
</comment>
<name>A0A917VE15_9ACTN</name>
<keyword evidence="3" id="KW-1185">Reference proteome</keyword>
<dbReference type="RefSeq" id="WP_189161557.1">
    <property type="nucleotide sequence ID" value="NZ_BMNT01000003.1"/>
</dbReference>
<evidence type="ECO:0000313" key="2">
    <source>
        <dbReference type="EMBL" id="GGK67541.1"/>
    </source>
</evidence>
<proteinExistence type="predicted"/>
<dbReference type="InterPro" id="IPR025101">
    <property type="entry name" value="DUF4012"/>
</dbReference>
<feature type="region of interest" description="Disordered" evidence="1">
    <location>
        <begin position="554"/>
        <end position="587"/>
    </location>
</feature>
<dbReference type="Proteomes" id="UP000645217">
    <property type="component" value="Unassembled WGS sequence"/>
</dbReference>
<feature type="compositionally biased region" description="Polar residues" evidence="1">
    <location>
        <begin position="576"/>
        <end position="587"/>
    </location>
</feature>
<evidence type="ECO:0008006" key="4">
    <source>
        <dbReference type="Google" id="ProtNLM"/>
    </source>
</evidence>
<reference evidence="2" key="1">
    <citation type="journal article" date="2014" name="Int. J. Syst. Evol. Microbiol.">
        <title>Complete genome sequence of Corynebacterium casei LMG S-19264T (=DSM 44701T), isolated from a smear-ripened cheese.</title>
        <authorList>
            <consortium name="US DOE Joint Genome Institute (JGI-PGF)"/>
            <person name="Walter F."/>
            <person name="Albersmeier A."/>
            <person name="Kalinowski J."/>
            <person name="Ruckert C."/>
        </authorList>
    </citation>
    <scope>NUCLEOTIDE SEQUENCE</scope>
    <source>
        <strain evidence="2">JCM 13064</strain>
    </source>
</reference>
<dbReference type="Pfam" id="PF13196">
    <property type="entry name" value="DUF4012"/>
    <property type="match status" value="1"/>
</dbReference>
<accession>A0A917VE15</accession>